<accession>L9JAV0</accession>
<evidence type="ECO:0000313" key="2">
    <source>
        <dbReference type="EMBL" id="ELW47661.1"/>
    </source>
</evidence>
<dbReference type="AlphaFoldDB" id="L9JAV0"/>
<gene>
    <name evidence="2" type="ORF">TREES_T100021852</name>
</gene>
<dbReference type="InParanoid" id="L9JAV0"/>
<evidence type="ECO:0000313" key="3">
    <source>
        <dbReference type="Proteomes" id="UP000011518"/>
    </source>
</evidence>
<keyword evidence="3" id="KW-1185">Reference proteome</keyword>
<protein>
    <submittedName>
        <fullName evidence="2">Uncharacterized protein</fullName>
    </submittedName>
</protein>
<organism evidence="2 3">
    <name type="scientific">Tupaia chinensis</name>
    <name type="common">Chinese tree shrew</name>
    <name type="synonym">Tupaia belangeri chinensis</name>
    <dbReference type="NCBI Taxonomy" id="246437"/>
    <lineage>
        <taxon>Eukaryota</taxon>
        <taxon>Metazoa</taxon>
        <taxon>Chordata</taxon>
        <taxon>Craniata</taxon>
        <taxon>Vertebrata</taxon>
        <taxon>Euteleostomi</taxon>
        <taxon>Mammalia</taxon>
        <taxon>Eutheria</taxon>
        <taxon>Euarchontoglires</taxon>
        <taxon>Scandentia</taxon>
        <taxon>Tupaiidae</taxon>
        <taxon>Tupaia</taxon>
    </lineage>
</organism>
<sequence>MEAAAAVLAMEREVTQSTSTVFLVRVNSDFTSKDDRSTPGKLWRRSQDSGLCFGAPGHQSQRRLQLLSKPQAALGKAQTSH</sequence>
<name>L9JAV0_TUPCH</name>
<proteinExistence type="predicted"/>
<reference evidence="3" key="1">
    <citation type="submission" date="2012-07" db="EMBL/GenBank/DDBJ databases">
        <title>Genome of the Chinese tree shrew, a rising model animal genetically related to primates.</title>
        <authorList>
            <person name="Zhang G."/>
            <person name="Fan Y."/>
            <person name="Yao Y."/>
            <person name="Huang Z."/>
        </authorList>
    </citation>
    <scope>NUCLEOTIDE SEQUENCE [LARGE SCALE GENOMIC DNA]</scope>
</reference>
<feature type="region of interest" description="Disordered" evidence="1">
    <location>
        <begin position="62"/>
        <end position="81"/>
    </location>
</feature>
<reference evidence="3" key="2">
    <citation type="journal article" date="2013" name="Nat. Commun.">
        <title>Genome of the Chinese tree shrew.</title>
        <authorList>
            <person name="Fan Y."/>
            <person name="Huang Z.Y."/>
            <person name="Cao C.C."/>
            <person name="Chen C.S."/>
            <person name="Chen Y.X."/>
            <person name="Fan D.D."/>
            <person name="He J."/>
            <person name="Hou H.L."/>
            <person name="Hu L."/>
            <person name="Hu X.T."/>
            <person name="Jiang X.T."/>
            <person name="Lai R."/>
            <person name="Lang Y.S."/>
            <person name="Liang B."/>
            <person name="Liao S.G."/>
            <person name="Mu D."/>
            <person name="Ma Y.Y."/>
            <person name="Niu Y.Y."/>
            <person name="Sun X.Q."/>
            <person name="Xia J.Q."/>
            <person name="Xiao J."/>
            <person name="Xiong Z.Q."/>
            <person name="Xu L."/>
            <person name="Yang L."/>
            <person name="Zhang Y."/>
            <person name="Zhao W."/>
            <person name="Zhao X.D."/>
            <person name="Zheng Y.T."/>
            <person name="Zhou J.M."/>
            <person name="Zhu Y.B."/>
            <person name="Zhang G.J."/>
            <person name="Wang J."/>
            <person name="Yao Y.G."/>
        </authorList>
    </citation>
    <scope>NUCLEOTIDE SEQUENCE [LARGE SCALE GENOMIC DNA]</scope>
</reference>
<evidence type="ECO:0000256" key="1">
    <source>
        <dbReference type="SAM" id="MobiDB-lite"/>
    </source>
</evidence>
<dbReference type="EMBL" id="KB321095">
    <property type="protein sequence ID" value="ELW47661.1"/>
    <property type="molecule type" value="Genomic_DNA"/>
</dbReference>
<dbReference type="Proteomes" id="UP000011518">
    <property type="component" value="Unassembled WGS sequence"/>
</dbReference>